<evidence type="ECO:0000256" key="1">
    <source>
        <dbReference type="SAM" id="SignalP"/>
    </source>
</evidence>
<accession>A0AA96WUY1</accession>
<name>A0AA96WUY1_LEPBY</name>
<sequence length="274" mass="29617">MSLKPLNFFFMLAAISVAALVPSQVRAEGNCPPGFYPIGGGSGGWVGCAPMDGGVGSGQAQPANNPPPMINNGVRLPGLSTYDPQKWADFFEHLRQSSLRDQRELIVKRNGEAAGKTFDELAEGVWTVGRSPAGQSTLACAATFWTLNGGVVLMDWKGEQSGTAMMFFARSMPPEKKAKRMRVSLVQSGETQTVEVLASHFPLAPKMGMIFFKVPSSEALLGSIEDTQDFAVHLESRKLLSGEWHSAAPMRKDLAECVAQITRETSQPRGKSER</sequence>
<keyword evidence="1" id="KW-0732">Signal</keyword>
<dbReference type="EMBL" id="CP130144">
    <property type="protein sequence ID" value="WNZ46426.1"/>
    <property type="molecule type" value="Genomic_DNA"/>
</dbReference>
<feature type="chain" id="PRO_5041648003" evidence="1">
    <location>
        <begin position="28"/>
        <end position="274"/>
    </location>
</feature>
<organism evidence="2">
    <name type="scientific">Leptolyngbya boryana CZ1</name>
    <dbReference type="NCBI Taxonomy" id="3060204"/>
    <lineage>
        <taxon>Bacteria</taxon>
        <taxon>Bacillati</taxon>
        <taxon>Cyanobacteriota</taxon>
        <taxon>Cyanophyceae</taxon>
        <taxon>Leptolyngbyales</taxon>
        <taxon>Leptolyngbyaceae</taxon>
        <taxon>Leptolyngbya group</taxon>
        <taxon>Leptolyngbya</taxon>
    </lineage>
</organism>
<feature type="signal peptide" evidence="1">
    <location>
        <begin position="1"/>
        <end position="27"/>
    </location>
</feature>
<dbReference type="AlphaFoldDB" id="A0AA96WUY1"/>
<reference evidence="2" key="1">
    <citation type="journal article" date="2023" name="Plants (Basel)">
        <title>Genomic Analysis of Leptolyngbya boryana CZ1 Reveals Efficient Carbon Fixation Modules.</title>
        <authorList>
            <person name="Bai X."/>
            <person name="Wang H."/>
            <person name="Cheng W."/>
            <person name="Wang J."/>
            <person name="Ma M."/>
            <person name="Hu H."/>
            <person name="Song Z."/>
            <person name="Ma H."/>
            <person name="Fan Y."/>
            <person name="Du C."/>
            <person name="Xu J."/>
        </authorList>
    </citation>
    <scope>NUCLEOTIDE SEQUENCE</scope>
    <source>
        <strain evidence="2">CZ1</strain>
    </source>
</reference>
<protein>
    <submittedName>
        <fullName evidence="2">Uncharacterized protein</fullName>
    </submittedName>
</protein>
<dbReference type="RefSeq" id="WP_268183120.1">
    <property type="nucleotide sequence ID" value="NZ_CP130144.1"/>
</dbReference>
<reference evidence="2" key="2">
    <citation type="submission" date="2023-07" db="EMBL/GenBank/DDBJ databases">
        <authorList>
            <person name="Bai X.-H."/>
            <person name="Wang H.-H."/>
            <person name="Wang J."/>
            <person name="Ma M.-Y."/>
            <person name="Hu H.-H."/>
            <person name="Song Z.-L."/>
            <person name="Ma H.-G."/>
            <person name="Fan Y."/>
            <person name="Du C.-Y."/>
            <person name="Xu J.-C."/>
        </authorList>
    </citation>
    <scope>NUCLEOTIDE SEQUENCE</scope>
    <source>
        <strain evidence="2">CZ1</strain>
    </source>
</reference>
<evidence type="ECO:0000313" key="2">
    <source>
        <dbReference type="EMBL" id="WNZ46426.1"/>
    </source>
</evidence>
<gene>
    <name evidence="2" type="ORF">Q2T42_01070</name>
</gene>
<proteinExistence type="predicted"/>